<organism evidence="2 3">
    <name type="scientific">Necator americanus</name>
    <name type="common">Human hookworm</name>
    <dbReference type="NCBI Taxonomy" id="51031"/>
    <lineage>
        <taxon>Eukaryota</taxon>
        <taxon>Metazoa</taxon>
        <taxon>Ecdysozoa</taxon>
        <taxon>Nematoda</taxon>
        <taxon>Chromadorea</taxon>
        <taxon>Rhabditida</taxon>
        <taxon>Rhabditina</taxon>
        <taxon>Rhabditomorpha</taxon>
        <taxon>Strongyloidea</taxon>
        <taxon>Ancylostomatidae</taxon>
        <taxon>Bunostominae</taxon>
        <taxon>Necator</taxon>
    </lineage>
</organism>
<dbReference type="SUPFAM" id="SSF56672">
    <property type="entry name" value="DNA/RNA polymerases"/>
    <property type="match status" value="1"/>
</dbReference>
<evidence type="ECO:0000313" key="3">
    <source>
        <dbReference type="Proteomes" id="UP001303046"/>
    </source>
</evidence>
<evidence type="ECO:0000259" key="1">
    <source>
        <dbReference type="PROSITE" id="PS50878"/>
    </source>
</evidence>
<dbReference type="InterPro" id="IPR043128">
    <property type="entry name" value="Rev_trsase/Diguanyl_cyclase"/>
</dbReference>
<keyword evidence="3" id="KW-1185">Reference proteome</keyword>
<protein>
    <recommendedName>
        <fullName evidence="1">Reverse transcriptase domain-containing protein</fullName>
    </recommendedName>
</protein>
<dbReference type="InterPro" id="IPR000477">
    <property type="entry name" value="RT_dom"/>
</dbReference>
<dbReference type="Pfam" id="PF00078">
    <property type="entry name" value="RVT_1"/>
    <property type="match status" value="1"/>
</dbReference>
<dbReference type="Proteomes" id="UP001303046">
    <property type="component" value="Unassembled WGS sequence"/>
</dbReference>
<sequence length="209" mass="23508">MPRISSEIGRLVCTHMQEPVNHSEWAAPIVAVQKNNGLIRFCADFSSGLNDALEQNQHPLPSPDDTFAKLNGRRYFSQLDLAETYLQLEVDDFSKQLLTIYIHCGLYRFNRLPFGVKPAPSIFRQCMDASIAGIDGTSAHLDDILGTGRTISEHNARLEAVSKRIQDYGLDRLDKCVFLQTEMTYLGFVINAQGRMPALKDVSELRSFL</sequence>
<reference evidence="2 3" key="1">
    <citation type="submission" date="2023-08" db="EMBL/GenBank/DDBJ databases">
        <title>A Necator americanus chromosomal reference genome.</title>
        <authorList>
            <person name="Ilik V."/>
            <person name="Petrzelkova K.J."/>
            <person name="Pardy F."/>
            <person name="Fuh T."/>
            <person name="Niatou-Singa F.S."/>
            <person name="Gouil Q."/>
            <person name="Baker L."/>
            <person name="Ritchie M.E."/>
            <person name="Jex A.R."/>
            <person name="Gazzola D."/>
            <person name="Li H."/>
            <person name="Toshio Fujiwara R."/>
            <person name="Zhan B."/>
            <person name="Aroian R.V."/>
            <person name="Pafco B."/>
            <person name="Schwarz E.M."/>
        </authorList>
    </citation>
    <scope>NUCLEOTIDE SEQUENCE [LARGE SCALE GENOMIC DNA]</scope>
    <source>
        <strain evidence="2 3">Aroian</strain>
        <tissue evidence="2">Whole animal</tissue>
    </source>
</reference>
<name>A0ABR1ENF0_NECAM</name>
<dbReference type="Gene3D" id="3.30.70.270">
    <property type="match status" value="1"/>
</dbReference>
<dbReference type="InterPro" id="IPR043502">
    <property type="entry name" value="DNA/RNA_pol_sf"/>
</dbReference>
<dbReference type="PROSITE" id="PS50878">
    <property type="entry name" value="RT_POL"/>
    <property type="match status" value="1"/>
</dbReference>
<dbReference type="InterPro" id="IPR050951">
    <property type="entry name" value="Retrovirus_Pol_polyprotein"/>
</dbReference>
<dbReference type="PANTHER" id="PTHR37984">
    <property type="entry name" value="PROTEIN CBG26694"/>
    <property type="match status" value="1"/>
</dbReference>
<dbReference type="Gene3D" id="3.10.10.10">
    <property type="entry name" value="HIV Type 1 Reverse Transcriptase, subunit A, domain 1"/>
    <property type="match status" value="1"/>
</dbReference>
<feature type="domain" description="Reverse transcriptase" evidence="1">
    <location>
        <begin position="13"/>
        <end position="190"/>
    </location>
</feature>
<gene>
    <name evidence="2" type="primary">Necator_chrX.g24631</name>
    <name evidence="2" type="ORF">RB195_024466</name>
</gene>
<dbReference type="PANTHER" id="PTHR37984:SF5">
    <property type="entry name" value="PROTEIN NYNRIN-LIKE"/>
    <property type="match status" value="1"/>
</dbReference>
<accession>A0ABR1ENF0</accession>
<dbReference type="EMBL" id="JAVFWL010000006">
    <property type="protein sequence ID" value="KAK6764149.1"/>
    <property type="molecule type" value="Genomic_DNA"/>
</dbReference>
<dbReference type="CDD" id="cd01647">
    <property type="entry name" value="RT_LTR"/>
    <property type="match status" value="1"/>
</dbReference>
<comment type="caution">
    <text evidence="2">The sequence shown here is derived from an EMBL/GenBank/DDBJ whole genome shotgun (WGS) entry which is preliminary data.</text>
</comment>
<evidence type="ECO:0000313" key="2">
    <source>
        <dbReference type="EMBL" id="KAK6764149.1"/>
    </source>
</evidence>
<proteinExistence type="predicted"/>